<feature type="transmembrane region" description="Helical" evidence="4">
    <location>
        <begin position="313"/>
        <end position="333"/>
    </location>
</feature>
<organism evidence="7 8">
    <name type="scientific">Sediminicola luteus</name>
    <dbReference type="NCBI Taxonomy" id="319238"/>
    <lineage>
        <taxon>Bacteria</taxon>
        <taxon>Pseudomonadati</taxon>
        <taxon>Bacteroidota</taxon>
        <taxon>Flavobacteriia</taxon>
        <taxon>Flavobacteriales</taxon>
        <taxon>Flavobacteriaceae</taxon>
        <taxon>Sediminicola</taxon>
    </lineage>
</organism>
<sequence>MKRGLFLCVLSMLCWHVNAAFVVREVVLSELPEYVIPIPQEGDTLSVDALKESAMIYAELGAIEKAADLTEKYIQKTHNAQILQQDALVAHQEKEPFKKLNEAYTPKFDGWSLFYLYAGLIGLFIAVVLNLKREGDRVARVLIGVFLFLHSLFIIHISLFRAKYTFYIPHSLYSSASFSFLYGPLLYFYFKRISSNYKLRIIDALHLLPSLLLIAYLIPIYMYPAEQKLAMMYQREAQVGWLDHAIVVLKTVSLITYAFLCYKIYTRNRKIGQTGIKAMIWQKNITIFNGVYVLSYIIYGLIITRLVNAEFLVHPQILSMAVLVLYVGYSAYINPNVLVGGEKKPEPIKKYKKSGLAESLSQELADRIHYIFDHEEYFRHNDISLENLSAKLECSRHHTSQVINAHFQCSFFELVNRYRIQEAKDQMAQDVYRNLTIIEIAYGVGFNNKVTFNKAFKKDTGLTPSQYIEAITRNSGKLGVNTLRQG</sequence>
<dbReference type="GO" id="GO:0003700">
    <property type="term" value="F:DNA-binding transcription factor activity"/>
    <property type="evidence" value="ECO:0007669"/>
    <property type="project" value="InterPro"/>
</dbReference>
<feature type="transmembrane region" description="Helical" evidence="4">
    <location>
        <begin position="172"/>
        <end position="190"/>
    </location>
</feature>
<evidence type="ECO:0000256" key="3">
    <source>
        <dbReference type="ARBA" id="ARBA00023163"/>
    </source>
</evidence>
<evidence type="ECO:0000256" key="4">
    <source>
        <dbReference type="SAM" id="Phobius"/>
    </source>
</evidence>
<reference evidence="7 8" key="1">
    <citation type="submission" date="2017-04" db="EMBL/GenBank/DDBJ databases">
        <title>A new member of the family Flavobacteriaceae isolated from ascidians.</title>
        <authorList>
            <person name="Chen L."/>
        </authorList>
    </citation>
    <scope>NUCLEOTIDE SEQUENCE [LARGE SCALE GENOMIC DNA]</scope>
    <source>
        <strain evidence="7 8">HQA918</strain>
    </source>
</reference>
<protein>
    <recommendedName>
        <fullName evidence="6">HTH araC/xylS-type domain-containing protein</fullName>
    </recommendedName>
</protein>
<dbReference type="SUPFAM" id="SSF46689">
    <property type="entry name" value="Homeodomain-like"/>
    <property type="match status" value="1"/>
</dbReference>
<feature type="domain" description="HTH araC/xylS-type" evidence="6">
    <location>
        <begin position="365"/>
        <end position="470"/>
    </location>
</feature>
<evidence type="ECO:0000256" key="5">
    <source>
        <dbReference type="SAM" id="SignalP"/>
    </source>
</evidence>
<keyword evidence="4" id="KW-1133">Transmembrane helix</keyword>
<dbReference type="Gene3D" id="1.10.10.60">
    <property type="entry name" value="Homeodomain-like"/>
    <property type="match status" value="2"/>
</dbReference>
<dbReference type="OrthoDB" id="5492415at2"/>
<feature type="transmembrane region" description="Helical" evidence="4">
    <location>
        <begin position="138"/>
        <end position="160"/>
    </location>
</feature>
<comment type="caution">
    <text evidence="7">The sequence shown here is derived from an EMBL/GenBank/DDBJ whole genome shotgun (WGS) entry which is preliminary data.</text>
</comment>
<feature type="transmembrane region" description="Helical" evidence="4">
    <location>
        <begin position="286"/>
        <end position="307"/>
    </location>
</feature>
<dbReference type="EMBL" id="NBWU01000001">
    <property type="protein sequence ID" value="PCE66457.1"/>
    <property type="molecule type" value="Genomic_DNA"/>
</dbReference>
<name>A0A2A4GCW7_9FLAO</name>
<dbReference type="PROSITE" id="PS01124">
    <property type="entry name" value="HTH_ARAC_FAMILY_2"/>
    <property type="match status" value="1"/>
</dbReference>
<dbReference type="InterPro" id="IPR009057">
    <property type="entry name" value="Homeodomain-like_sf"/>
</dbReference>
<feature type="transmembrane region" description="Helical" evidence="4">
    <location>
        <begin position="202"/>
        <end position="224"/>
    </location>
</feature>
<dbReference type="RefSeq" id="WP_097441979.1">
    <property type="nucleotide sequence ID" value="NZ_NBWU01000001.1"/>
</dbReference>
<keyword evidence="8" id="KW-1185">Reference proteome</keyword>
<proteinExistence type="predicted"/>
<evidence type="ECO:0000313" key="7">
    <source>
        <dbReference type="EMBL" id="PCE66457.1"/>
    </source>
</evidence>
<keyword evidence="2" id="KW-0238">DNA-binding</keyword>
<feature type="transmembrane region" description="Helical" evidence="4">
    <location>
        <begin position="114"/>
        <end position="131"/>
    </location>
</feature>
<evidence type="ECO:0000256" key="1">
    <source>
        <dbReference type="ARBA" id="ARBA00023015"/>
    </source>
</evidence>
<keyword evidence="5" id="KW-0732">Signal</keyword>
<keyword evidence="4" id="KW-0812">Transmembrane</keyword>
<dbReference type="Pfam" id="PF12833">
    <property type="entry name" value="HTH_18"/>
    <property type="match status" value="1"/>
</dbReference>
<dbReference type="PROSITE" id="PS00041">
    <property type="entry name" value="HTH_ARAC_FAMILY_1"/>
    <property type="match status" value="1"/>
</dbReference>
<feature type="signal peptide" evidence="5">
    <location>
        <begin position="1"/>
        <end position="19"/>
    </location>
</feature>
<dbReference type="InterPro" id="IPR020449">
    <property type="entry name" value="Tscrpt_reg_AraC-type_HTH"/>
</dbReference>
<feature type="transmembrane region" description="Helical" evidence="4">
    <location>
        <begin position="244"/>
        <end position="265"/>
    </location>
</feature>
<keyword evidence="1" id="KW-0805">Transcription regulation</keyword>
<feature type="chain" id="PRO_5013308766" description="HTH araC/xylS-type domain-containing protein" evidence="5">
    <location>
        <begin position="20"/>
        <end position="486"/>
    </location>
</feature>
<dbReference type="AlphaFoldDB" id="A0A2A4GCW7"/>
<keyword evidence="3" id="KW-0804">Transcription</keyword>
<dbReference type="PRINTS" id="PR00032">
    <property type="entry name" value="HTHARAC"/>
</dbReference>
<evidence type="ECO:0000259" key="6">
    <source>
        <dbReference type="PROSITE" id="PS01124"/>
    </source>
</evidence>
<dbReference type="Proteomes" id="UP000219559">
    <property type="component" value="Unassembled WGS sequence"/>
</dbReference>
<evidence type="ECO:0000313" key="8">
    <source>
        <dbReference type="Proteomes" id="UP000219559"/>
    </source>
</evidence>
<dbReference type="InterPro" id="IPR018060">
    <property type="entry name" value="HTH_AraC"/>
</dbReference>
<gene>
    <name evidence="7" type="ORF">B7P33_03950</name>
</gene>
<evidence type="ECO:0000256" key="2">
    <source>
        <dbReference type="ARBA" id="ARBA00023125"/>
    </source>
</evidence>
<dbReference type="SMART" id="SM00342">
    <property type="entry name" value="HTH_ARAC"/>
    <property type="match status" value="1"/>
</dbReference>
<dbReference type="GO" id="GO:0043565">
    <property type="term" value="F:sequence-specific DNA binding"/>
    <property type="evidence" value="ECO:0007669"/>
    <property type="project" value="InterPro"/>
</dbReference>
<dbReference type="PANTHER" id="PTHR43280:SF29">
    <property type="entry name" value="ARAC-FAMILY TRANSCRIPTIONAL REGULATOR"/>
    <property type="match status" value="1"/>
</dbReference>
<dbReference type="PANTHER" id="PTHR43280">
    <property type="entry name" value="ARAC-FAMILY TRANSCRIPTIONAL REGULATOR"/>
    <property type="match status" value="1"/>
</dbReference>
<keyword evidence="4" id="KW-0472">Membrane</keyword>
<dbReference type="InterPro" id="IPR018062">
    <property type="entry name" value="HTH_AraC-typ_CS"/>
</dbReference>
<accession>A0A2A4GCW7</accession>